<dbReference type="Proteomes" id="UP000516349">
    <property type="component" value="Chromosome"/>
</dbReference>
<evidence type="ECO:0000313" key="3">
    <source>
        <dbReference type="EMBL" id="QNT78888.1"/>
    </source>
</evidence>
<keyword evidence="2" id="KW-0874">Quinone</keyword>
<comment type="similarity">
    <text evidence="1 2">Belongs to the complex I subunit 6 family.</text>
</comment>
<feature type="transmembrane region" description="Helical" evidence="2">
    <location>
        <begin position="6"/>
        <end position="24"/>
    </location>
</feature>
<dbReference type="Pfam" id="PF00499">
    <property type="entry name" value="Oxidored_q3"/>
    <property type="match status" value="1"/>
</dbReference>
<dbReference type="PANTHER" id="PTHR33269:SF17">
    <property type="entry name" value="NADH-UBIQUINONE OXIDOREDUCTASE CHAIN 6"/>
    <property type="match status" value="1"/>
</dbReference>
<dbReference type="InterPro" id="IPR001457">
    <property type="entry name" value="NADH_UbQ/plastoQ_OxRdtase_su6"/>
</dbReference>
<feature type="transmembrane region" description="Helical" evidence="2">
    <location>
        <begin position="54"/>
        <end position="78"/>
    </location>
</feature>
<dbReference type="AlphaFoldDB" id="A0A7H1NSX8"/>
<comment type="function">
    <text evidence="2">NDH-1 shuttles electrons from NADH, via FMN and iron-sulfur (Fe-S) centers, to quinones in the respiratory chain. Couples the redox reaction to proton translocation (for every two electrons transferred, four hydrogen ions are translocated across the cytoplasmic membrane), and thus conserves the redox energy in a proton gradient.</text>
</comment>
<feature type="transmembrane region" description="Helical" evidence="2">
    <location>
        <begin position="147"/>
        <end position="170"/>
    </location>
</feature>
<organism evidence="3 4">
    <name type="scientific">Entomobacter blattae</name>
    <dbReference type="NCBI Taxonomy" id="2762277"/>
    <lineage>
        <taxon>Bacteria</taxon>
        <taxon>Pseudomonadati</taxon>
        <taxon>Pseudomonadota</taxon>
        <taxon>Alphaproteobacteria</taxon>
        <taxon>Acetobacterales</taxon>
        <taxon>Acetobacteraceae</taxon>
        <taxon>Entomobacter</taxon>
    </lineage>
</organism>
<comment type="catalytic activity">
    <reaction evidence="2">
        <text>a quinone + NADH + 5 H(+)(in) = a quinol + NAD(+) + 4 H(+)(out)</text>
        <dbReference type="Rhea" id="RHEA:57888"/>
        <dbReference type="ChEBI" id="CHEBI:15378"/>
        <dbReference type="ChEBI" id="CHEBI:24646"/>
        <dbReference type="ChEBI" id="CHEBI:57540"/>
        <dbReference type="ChEBI" id="CHEBI:57945"/>
        <dbReference type="ChEBI" id="CHEBI:132124"/>
    </reaction>
</comment>
<proteinExistence type="inferred from homology"/>
<comment type="subcellular location">
    <subcellularLocation>
        <location evidence="2">Cell membrane</location>
        <topology evidence="2">Multi-pass membrane protein</topology>
    </subcellularLocation>
</comment>
<dbReference type="GO" id="GO:0048038">
    <property type="term" value="F:quinone binding"/>
    <property type="evidence" value="ECO:0007669"/>
    <property type="project" value="UniProtKB-UniRule"/>
</dbReference>
<name>A0A7H1NSX8_9PROT</name>
<dbReference type="EMBL" id="CP060244">
    <property type="protein sequence ID" value="QNT78888.1"/>
    <property type="molecule type" value="Genomic_DNA"/>
</dbReference>
<dbReference type="GO" id="GO:0005886">
    <property type="term" value="C:plasma membrane"/>
    <property type="evidence" value="ECO:0007669"/>
    <property type="project" value="UniProtKB-SubCell"/>
</dbReference>
<keyword evidence="4" id="KW-1185">Reference proteome</keyword>
<dbReference type="GO" id="GO:0008137">
    <property type="term" value="F:NADH dehydrogenase (ubiquinone) activity"/>
    <property type="evidence" value="ECO:0007669"/>
    <property type="project" value="UniProtKB-UniRule"/>
</dbReference>
<evidence type="ECO:0000313" key="4">
    <source>
        <dbReference type="Proteomes" id="UP000516349"/>
    </source>
</evidence>
<keyword evidence="2" id="KW-1133">Transmembrane helix</keyword>
<dbReference type="NCBIfam" id="NF005164">
    <property type="entry name" value="PRK06638.1-4"/>
    <property type="match status" value="1"/>
</dbReference>
<evidence type="ECO:0000256" key="1">
    <source>
        <dbReference type="ARBA" id="ARBA00005698"/>
    </source>
</evidence>
<sequence length="241" mass="26550">MLTQVVFYVFATIMILSAAMVVSVRNPVHSVLFLIVTFFNAAGLFLVAGAEFLAFLLIIVYVGAVAILFLFVVMMLDIDFASVKEGFQRYAPVGAAISVVLLVEIIMAFGQWELSPSSVEHNSQYNISVDSGLTNTAALGQLIYTHYIFLFQTSALILLVAMIGAIVLTLRERPTARRQIISLQHEREPKDTLVMVNTNIGQGVKENGGILRPVQSYYITAAPDSFIPGERESVISEEKQR</sequence>
<accession>A0A7H1NSX8</accession>
<evidence type="ECO:0000256" key="2">
    <source>
        <dbReference type="RuleBase" id="RU004429"/>
    </source>
</evidence>
<dbReference type="PANTHER" id="PTHR33269">
    <property type="entry name" value="NADH-UBIQUINONE OXIDOREDUCTASE CHAIN 6"/>
    <property type="match status" value="1"/>
</dbReference>
<gene>
    <name evidence="3" type="ORF">JGUZn3_16700</name>
</gene>
<feature type="transmembrane region" description="Helical" evidence="2">
    <location>
        <begin position="90"/>
        <end position="112"/>
    </location>
</feature>
<keyword evidence="2" id="KW-0812">Transmembrane</keyword>
<dbReference type="KEGG" id="ebla:JGUZn3_16700"/>
<dbReference type="InterPro" id="IPR042106">
    <property type="entry name" value="Nuo/plastoQ_OxRdtase_6_NuoJ"/>
</dbReference>
<dbReference type="RefSeq" id="WP_203413107.1">
    <property type="nucleotide sequence ID" value="NZ_CP060244.1"/>
</dbReference>
<protein>
    <recommendedName>
        <fullName evidence="2">NADH-quinone oxidoreductase subunit J</fullName>
        <ecNumber evidence="2">7.1.1.-</ecNumber>
    </recommendedName>
</protein>
<keyword evidence="2" id="KW-0472">Membrane</keyword>
<feature type="transmembrane region" description="Helical" evidence="2">
    <location>
        <begin position="31"/>
        <end position="48"/>
    </location>
</feature>
<reference evidence="3 4" key="1">
    <citation type="submission" date="2020-08" db="EMBL/GenBank/DDBJ databases">
        <title>Complete genome sequence of Entomobacter blattae G55GP.</title>
        <authorList>
            <person name="Poehlein A."/>
            <person name="Guzman J."/>
            <person name="Daniel R."/>
            <person name="Vilcinskas A."/>
        </authorList>
    </citation>
    <scope>NUCLEOTIDE SEQUENCE [LARGE SCALE GENOMIC DNA]</scope>
    <source>
        <strain evidence="3 4">G55GP</strain>
    </source>
</reference>
<keyword evidence="2" id="KW-0520">NAD</keyword>
<keyword evidence="3" id="KW-0830">Ubiquinone</keyword>
<dbReference type="Gene3D" id="1.20.120.1200">
    <property type="entry name" value="NADH-ubiquinone/plastoquinone oxidoreductase chain 6, subunit NuoJ"/>
    <property type="match status" value="1"/>
</dbReference>
<keyword evidence="2" id="KW-1003">Cell membrane</keyword>
<dbReference type="EC" id="7.1.1.-" evidence="2"/>